<evidence type="ECO:0000256" key="1">
    <source>
        <dbReference type="PROSITE-ProRule" id="PRU00339"/>
    </source>
</evidence>
<reference evidence="5" key="1">
    <citation type="submission" date="2017-06" db="EMBL/GenBank/DDBJ databases">
        <authorList>
            <person name="Varghese N."/>
            <person name="Submissions S."/>
        </authorList>
    </citation>
    <scope>NUCLEOTIDE SEQUENCE [LARGE SCALE GENOMIC DNA]</scope>
    <source>
        <strain evidence="5">DSM 137</strain>
    </source>
</reference>
<keyword evidence="3" id="KW-0732">Signal</keyword>
<dbReference type="PROSITE" id="PS50005">
    <property type="entry name" value="TPR"/>
    <property type="match status" value="2"/>
</dbReference>
<feature type="chain" id="PRO_5013166049" evidence="3">
    <location>
        <begin position="32"/>
        <end position="594"/>
    </location>
</feature>
<dbReference type="RefSeq" id="WP_088521762.1">
    <property type="nucleotide sequence ID" value="NZ_FYDG01000010.1"/>
</dbReference>
<gene>
    <name evidence="4" type="ORF">SAMN06265338_1106</name>
</gene>
<feature type="repeat" description="TPR" evidence="1">
    <location>
        <begin position="491"/>
        <end position="524"/>
    </location>
</feature>
<feature type="repeat" description="TPR" evidence="1">
    <location>
        <begin position="422"/>
        <end position="455"/>
    </location>
</feature>
<organism evidence="4 5">
    <name type="scientific">Rhodoblastus acidophilus</name>
    <name type="common">Rhodopseudomonas acidophila</name>
    <dbReference type="NCBI Taxonomy" id="1074"/>
    <lineage>
        <taxon>Bacteria</taxon>
        <taxon>Pseudomonadati</taxon>
        <taxon>Pseudomonadota</taxon>
        <taxon>Alphaproteobacteria</taxon>
        <taxon>Hyphomicrobiales</taxon>
        <taxon>Rhodoblastaceae</taxon>
        <taxon>Rhodoblastus</taxon>
    </lineage>
</organism>
<feature type="signal peptide" evidence="3">
    <location>
        <begin position="1"/>
        <end position="31"/>
    </location>
</feature>
<evidence type="ECO:0000313" key="4">
    <source>
        <dbReference type="EMBL" id="SNB78492.1"/>
    </source>
</evidence>
<evidence type="ECO:0000256" key="2">
    <source>
        <dbReference type="SAM" id="MobiDB-lite"/>
    </source>
</evidence>
<evidence type="ECO:0000313" key="5">
    <source>
        <dbReference type="Proteomes" id="UP000198418"/>
    </source>
</evidence>
<dbReference type="SMART" id="SM00028">
    <property type="entry name" value="TPR"/>
    <property type="match status" value="6"/>
</dbReference>
<name>A0A212S033_RHOAC</name>
<dbReference type="PANTHER" id="PTHR12558:SF13">
    <property type="entry name" value="CELL DIVISION CYCLE PROTEIN 27 HOMOLOG"/>
    <property type="match status" value="1"/>
</dbReference>
<keyword evidence="5" id="KW-1185">Reference proteome</keyword>
<protein>
    <submittedName>
        <fullName evidence="4">Tetratricopeptide repeat-containing protein</fullName>
    </submittedName>
</protein>
<dbReference type="Proteomes" id="UP000198418">
    <property type="component" value="Unassembled WGS sequence"/>
</dbReference>
<keyword evidence="1" id="KW-0802">TPR repeat</keyword>
<dbReference type="InterPro" id="IPR011990">
    <property type="entry name" value="TPR-like_helical_dom_sf"/>
</dbReference>
<dbReference type="Pfam" id="PF13432">
    <property type="entry name" value="TPR_16"/>
    <property type="match status" value="1"/>
</dbReference>
<dbReference type="Gene3D" id="1.25.40.10">
    <property type="entry name" value="Tetratricopeptide repeat domain"/>
    <property type="match status" value="3"/>
</dbReference>
<dbReference type="AlphaFoldDB" id="A0A212S033"/>
<dbReference type="Pfam" id="PF13414">
    <property type="entry name" value="TPR_11"/>
    <property type="match status" value="1"/>
</dbReference>
<accession>A0A212S033</accession>
<dbReference type="OrthoDB" id="9766710at2"/>
<dbReference type="PANTHER" id="PTHR12558">
    <property type="entry name" value="CELL DIVISION CYCLE 16,23,27"/>
    <property type="match status" value="1"/>
</dbReference>
<proteinExistence type="predicted"/>
<dbReference type="SUPFAM" id="SSF48452">
    <property type="entry name" value="TPR-like"/>
    <property type="match status" value="2"/>
</dbReference>
<dbReference type="PROSITE" id="PS50293">
    <property type="entry name" value="TPR_REGION"/>
    <property type="match status" value="1"/>
</dbReference>
<feature type="region of interest" description="Disordered" evidence="2">
    <location>
        <begin position="551"/>
        <end position="594"/>
    </location>
</feature>
<sequence length="594" mass="64927">MPKTNLFAPSRGRRLALLAATLVFLPALTQAREAVALSDPFEVSDSPAGNYLAARVAEAEHDSLAASTFAREILRADPGNIELIERAFVATLLNGDTSECFALAQKLVARDARNGTARLALAVRDIKARNFAGARKNLDGSGNLRQRDLTAVLLTAWTYVGAGDVKRALALVDSLTESNLAVFRDFHAGLMLEAAGRTEEAGKRLAAAYATDQNTLRLVDAYARNLSRQGRNDEAKAAYQAYAKLQPRQPLAQAALRDLDAGRKLEPLVKSVGGGAAEVLYGLGAYGLGSSGGRQGDEIAATVFLRLALALEPDHELALDTLGEAYSRMKQYGIAIDVYNETPDASPMRTSADIRIAMLLDAVGKTDEALDRLRKLSDAHPDNPDALSALADLLRSKKRYLEAADAYGRVLAASPAGEKGQWVLYYFRGISYERAKVWNKAEPDFKKALDLYPEQPLVLNYLGYSWVDQGVHLDEAFKMLRRAVELQPEDGYIVDSLGWAHYRLGHYDEAVKFLERAIELKPGDPTINDHLGDAYWQVGRQLDAHFQWNHARDLNPEPDDLPKILGKIANGLTEPKQPTAEQRPEAPAQSKNGG</sequence>
<dbReference type="EMBL" id="FYDG01000010">
    <property type="protein sequence ID" value="SNB78492.1"/>
    <property type="molecule type" value="Genomic_DNA"/>
</dbReference>
<evidence type="ECO:0000256" key="3">
    <source>
        <dbReference type="SAM" id="SignalP"/>
    </source>
</evidence>
<dbReference type="InterPro" id="IPR019734">
    <property type="entry name" value="TPR_rpt"/>
</dbReference>